<accession>A0AAN7JH85</accession>
<feature type="domain" description="Glycosyl hydrolase family 13 catalytic" evidence="6">
    <location>
        <begin position="352"/>
        <end position="725"/>
    </location>
</feature>
<keyword evidence="4" id="KW-0934">Plastid</keyword>
<organism evidence="7 8">
    <name type="scientific">Trapa incisa</name>
    <dbReference type="NCBI Taxonomy" id="236973"/>
    <lineage>
        <taxon>Eukaryota</taxon>
        <taxon>Viridiplantae</taxon>
        <taxon>Streptophyta</taxon>
        <taxon>Embryophyta</taxon>
        <taxon>Tracheophyta</taxon>
        <taxon>Spermatophyta</taxon>
        <taxon>Magnoliopsida</taxon>
        <taxon>eudicotyledons</taxon>
        <taxon>Gunneridae</taxon>
        <taxon>Pentapetalae</taxon>
        <taxon>rosids</taxon>
        <taxon>malvids</taxon>
        <taxon>Myrtales</taxon>
        <taxon>Lythraceae</taxon>
        <taxon>Trapa</taxon>
    </lineage>
</organism>
<gene>
    <name evidence="7" type="ORF">SAY87_000826</name>
</gene>
<dbReference type="Pfam" id="PF00128">
    <property type="entry name" value="Alpha-amylase"/>
    <property type="match status" value="1"/>
</dbReference>
<dbReference type="InterPro" id="IPR044505">
    <property type="entry name" value="GlgX_Isoamylase_N_E_set"/>
</dbReference>
<dbReference type="CDD" id="cd02856">
    <property type="entry name" value="E_set_GDE_Isoamylase_N"/>
    <property type="match status" value="1"/>
</dbReference>
<sequence length="854" mass="95417">MATLPTPMAARSRCGSTEISKLASSCHYSSRKKLFQSSQRLGTKWKTIRQFTSVPTSGLNVSAMARVSVEQIGQRYTLTTEVGKQGKGSSYLFRTEIGGQVKVCVKKTNYKYVVFVEVSSLQLPSDSVGLILTWGVYRSDSGYTQTLNFDSLAPHEEPVVFENPLDLIVDSAYSLELEFAVELAPFFLSFLLKSSCGLDIRSHNHMKFCVPVGLERGRPFPLGLSFPNNGLINCSVFSRNAENVVLCLYSDASADQPTLELDLDPYIHRTGDIWHVLMENSRNFVAYGYQFRGTNKDNFDGGRVIVDPYAKMVEKPNNPGTACLGILSLVEPFDWAGDVCPNLSIERLMIYRLNVKRFTEHKSSQLAANIAGTFSGLAEKVDHFKDLGINAVLLEPIFYCDEQKGSYAPFHFFSPMNIYGLSSDQISAINSMKDAVKRLHSSGIEVLLEVVYTHTADSRALQGIDDPSYYYLNEPAETRSALNCNCPIIQQLILDSLRHWVVDFHIDGFCFMNATSLLRGVHCESLSRPPLVEAIAFDPILSRTKIIADCWDPIEAVQKEAEFPHWKRWAEMNSKFCINIRNFMRGEGLLSDLATRLCGSGDLFSDGRGPAFSFNFIARNFGLSLVDLVSFSQGKLASELSWNCGEEGPTDKTSILERRLKQIRNFLFILYISLGVPVLNMGDECGYSTGGSPAYGARKPFDWSTLKTGFGMQTRKFISFLGAFRQRQGDLLQRKNFLKEENIDWHGSDQSPPKWDDPRSRFLAMTLKSEQGTKKKSLEGSLFIAFNGADRSESVILPPPPKGMSWRRLVDTALPYPGFFSVEGEPVIQQMGGRISYGMKPYSCVLFEATAARS</sequence>
<dbReference type="InterPro" id="IPR006047">
    <property type="entry name" value="GH13_cat_dom"/>
</dbReference>
<comment type="similarity">
    <text evidence="2">Belongs to the glycosyl hydrolase 13 family.</text>
</comment>
<proteinExistence type="inferred from homology"/>
<dbReference type="InterPro" id="IPR048650">
    <property type="entry name" value="ISOA1-3-like_C"/>
</dbReference>
<dbReference type="InterPro" id="IPR014756">
    <property type="entry name" value="Ig_E-set"/>
</dbReference>
<comment type="caution">
    <text evidence="7">The sequence shown here is derived from an EMBL/GenBank/DDBJ whole genome shotgun (WGS) entry which is preliminary data.</text>
</comment>
<name>A0AAN7JH85_9MYRT</name>
<evidence type="ECO:0000256" key="4">
    <source>
        <dbReference type="ARBA" id="ARBA00022640"/>
    </source>
</evidence>
<dbReference type="Gene3D" id="2.60.40.10">
    <property type="entry name" value="Immunoglobulins"/>
    <property type="match status" value="1"/>
</dbReference>
<dbReference type="AlphaFoldDB" id="A0AAN7JH85"/>
<keyword evidence="3" id="KW-0150">Chloroplast</keyword>
<dbReference type="GO" id="GO:0009507">
    <property type="term" value="C:chloroplast"/>
    <property type="evidence" value="ECO:0007669"/>
    <property type="project" value="UniProtKB-SubCell"/>
</dbReference>
<dbReference type="Gene3D" id="3.20.20.80">
    <property type="entry name" value="Glycosidases"/>
    <property type="match status" value="1"/>
</dbReference>
<dbReference type="Gene3D" id="2.60.40.1180">
    <property type="entry name" value="Golgi alpha-mannosidase II"/>
    <property type="match status" value="1"/>
</dbReference>
<evidence type="ECO:0000256" key="3">
    <source>
        <dbReference type="ARBA" id="ARBA00022528"/>
    </source>
</evidence>
<evidence type="ECO:0000313" key="8">
    <source>
        <dbReference type="Proteomes" id="UP001345219"/>
    </source>
</evidence>
<dbReference type="Pfam" id="PF21156">
    <property type="entry name" value="ISOA1-3_C"/>
    <property type="match status" value="1"/>
</dbReference>
<dbReference type="GO" id="GO:0019252">
    <property type="term" value="P:starch biosynthetic process"/>
    <property type="evidence" value="ECO:0007669"/>
    <property type="project" value="InterPro"/>
</dbReference>
<evidence type="ECO:0000256" key="1">
    <source>
        <dbReference type="ARBA" id="ARBA00004229"/>
    </source>
</evidence>
<dbReference type="InterPro" id="IPR017853">
    <property type="entry name" value="GH"/>
</dbReference>
<dbReference type="EMBL" id="JAXIOK010000023">
    <property type="protein sequence ID" value="KAK4742825.1"/>
    <property type="molecule type" value="Genomic_DNA"/>
</dbReference>
<keyword evidence="5" id="KW-0809">Transit peptide</keyword>
<protein>
    <recommendedName>
        <fullName evidence="6">Glycosyl hydrolase family 13 catalytic domain-containing protein</fullName>
    </recommendedName>
</protein>
<evidence type="ECO:0000256" key="5">
    <source>
        <dbReference type="ARBA" id="ARBA00022946"/>
    </source>
</evidence>
<dbReference type="GO" id="GO:0019156">
    <property type="term" value="F:isoamylase activity"/>
    <property type="evidence" value="ECO:0007669"/>
    <property type="project" value="InterPro"/>
</dbReference>
<dbReference type="SMART" id="SM00642">
    <property type="entry name" value="Aamy"/>
    <property type="match status" value="1"/>
</dbReference>
<dbReference type="CDD" id="cd11346">
    <property type="entry name" value="AmyAc_plant_IsoA"/>
    <property type="match status" value="1"/>
</dbReference>
<evidence type="ECO:0000259" key="6">
    <source>
        <dbReference type="SMART" id="SM00642"/>
    </source>
</evidence>
<dbReference type="SUPFAM" id="SSF51445">
    <property type="entry name" value="(Trans)glycosidases"/>
    <property type="match status" value="1"/>
</dbReference>
<reference evidence="7 8" key="1">
    <citation type="journal article" date="2023" name="Hortic Res">
        <title>Pangenome of water caltrop reveals structural variations and asymmetric subgenome divergence after allopolyploidization.</title>
        <authorList>
            <person name="Zhang X."/>
            <person name="Chen Y."/>
            <person name="Wang L."/>
            <person name="Yuan Y."/>
            <person name="Fang M."/>
            <person name="Shi L."/>
            <person name="Lu R."/>
            <person name="Comes H.P."/>
            <person name="Ma Y."/>
            <person name="Chen Y."/>
            <person name="Huang G."/>
            <person name="Zhou Y."/>
            <person name="Zheng Z."/>
            <person name="Qiu Y."/>
        </authorList>
    </citation>
    <scope>NUCLEOTIDE SEQUENCE [LARGE SCALE GENOMIC DNA]</scope>
    <source>
        <tissue evidence="7">Roots</tissue>
    </source>
</reference>
<dbReference type="InterPro" id="IPR013780">
    <property type="entry name" value="Glyco_hydro_b"/>
</dbReference>
<evidence type="ECO:0000313" key="7">
    <source>
        <dbReference type="EMBL" id="KAK4742825.1"/>
    </source>
</evidence>
<dbReference type="PANTHER" id="PTHR43002">
    <property type="entry name" value="GLYCOGEN DEBRANCHING ENZYME"/>
    <property type="match status" value="1"/>
</dbReference>
<dbReference type="SUPFAM" id="SSF81296">
    <property type="entry name" value="E set domains"/>
    <property type="match status" value="1"/>
</dbReference>
<dbReference type="SUPFAM" id="SSF51011">
    <property type="entry name" value="Glycosyl hydrolase domain"/>
    <property type="match status" value="1"/>
</dbReference>
<dbReference type="InterPro" id="IPR004193">
    <property type="entry name" value="Glyco_hydro_13_N"/>
</dbReference>
<comment type="subcellular location">
    <subcellularLocation>
        <location evidence="1">Plastid</location>
        <location evidence="1">Chloroplast</location>
    </subcellularLocation>
</comment>
<dbReference type="InterPro" id="IPR044096">
    <property type="entry name" value="AmyAc_plant_ISA2"/>
</dbReference>
<dbReference type="Pfam" id="PF02922">
    <property type="entry name" value="CBM_48"/>
    <property type="match status" value="1"/>
</dbReference>
<keyword evidence="8" id="KW-1185">Reference proteome</keyword>
<dbReference type="Proteomes" id="UP001345219">
    <property type="component" value="Chromosome 1"/>
</dbReference>
<dbReference type="InterPro" id="IPR013783">
    <property type="entry name" value="Ig-like_fold"/>
</dbReference>
<evidence type="ECO:0000256" key="2">
    <source>
        <dbReference type="ARBA" id="ARBA00008061"/>
    </source>
</evidence>